<evidence type="ECO:0000313" key="6">
    <source>
        <dbReference type="Proteomes" id="UP001224087"/>
    </source>
</evidence>
<gene>
    <name evidence="5" type="primary">ck356</name>
</gene>
<organism evidence="5 6">
    <name type="scientific">Cedratvirus kamchatka</name>
    <dbReference type="NCBI Taxonomy" id="2716914"/>
    <lineage>
        <taxon>Viruses</taxon>
        <taxon>Pithoviruses</taxon>
        <taxon>Orthocedratvirinae</taxon>
        <taxon>Alphacedratvirus</taxon>
        <taxon>Alphacedratvirus rossiense</taxon>
    </lineage>
</organism>
<dbReference type="InterPro" id="IPR011009">
    <property type="entry name" value="Kinase-like_dom_sf"/>
</dbReference>
<dbReference type="PROSITE" id="PS50011">
    <property type="entry name" value="PROTEIN_KINASE_DOM"/>
    <property type="match status" value="1"/>
</dbReference>
<dbReference type="GO" id="GO:0005524">
    <property type="term" value="F:ATP binding"/>
    <property type="evidence" value="ECO:0007669"/>
    <property type="project" value="UniProtKB-UniRule"/>
</dbReference>
<reference evidence="5" key="1">
    <citation type="submission" date="2019-12" db="EMBL/GenBank/DDBJ databases">
        <title>The DNA Methylation Landscape of Giant Viruses.</title>
        <authorList>
            <person name="Jeudy S."/>
            <person name="Rigou S."/>
            <person name="Alempic J.-M."/>
            <person name="Claverie J.-M."/>
            <person name="Abergel C."/>
            <person name="Legendre M."/>
        </authorList>
    </citation>
    <scope>NUCLEOTIDE SEQUENCE</scope>
    <source>
        <strain evidence="5">P4</strain>
    </source>
</reference>
<dbReference type="InterPro" id="IPR017441">
    <property type="entry name" value="Protein_kinase_ATP_BS"/>
</dbReference>
<dbReference type="SUPFAM" id="SSF56112">
    <property type="entry name" value="Protein kinase-like (PK-like)"/>
    <property type="match status" value="1"/>
</dbReference>
<sequence length="287" mass="32798">MGEYLEKLGQGTYGTVYKFKKEDKLFAIKVFDGENYPGVPSASEMSFAMLFDHPHIIKHEEIMYNPEKGSFKLLMELADTDLETASGLSKEQCYKYFLQLCSAVKYIHDANIAHFDIKPTNCLLKDGVLKLCDFGFSCFSFVSNSNVRPTFGAPETYYIMSDSYRDVHPIYNKTRHCAKAADIWSLGETFFFMLTGKKMFEQSRQGMMQKAEFSKHRESYLREHGLLEEEINLLLSLLEVSMNKRAKIDQVLGHSLFNGLVLPVYQPLTIPSLSPLKEHSTILLSKS</sequence>
<dbReference type="Pfam" id="PF00069">
    <property type="entry name" value="Pkinase"/>
    <property type="match status" value="1"/>
</dbReference>
<evidence type="ECO:0000313" key="5">
    <source>
        <dbReference type="EMBL" id="QIN54481.1"/>
    </source>
</evidence>
<dbReference type="InterPro" id="IPR008271">
    <property type="entry name" value="Ser/Thr_kinase_AS"/>
</dbReference>
<dbReference type="GO" id="GO:0004674">
    <property type="term" value="F:protein serine/threonine kinase activity"/>
    <property type="evidence" value="ECO:0007669"/>
    <property type="project" value="UniProtKB-KW"/>
</dbReference>
<keyword evidence="6" id="KW-1185">Reference proteome</keyword>
<feature type="binding site" evidence="3">
    <location>
        <position position="29"/>
    </location>
    <ligand>
        <name>ATP</name>
        <dbReference type="ChEBI" id="CHEBI:30616"/>
    </ligand>
</feature>
<dbReference type="CDD" id="cd00180">
    <property type="entry name" value="PKc"/>
    <property type="match status" value="1"/>
</dbReference>
<evidence type="ECO:0000259" key="4">
    <source>
        <dbReference type="PROSITE" id="PS50011"/>
    </source>
</evidence>
<name>A0A6G8MY53_9VIRU</name>
<dbReference type="Gene3D" id="1.10.510.10">
    <property type="entry name" value="Transferase(Phosphotransferase) domain 1"/>
    <property type="match status" value="1"/>
</dbReference>
<proteinExistence type="predicted"/>
<keyword evidence="5" id="KW-0723">Serine/threonine-protein kinase</keyword>
<evidence type="ECO:0000256" key="1">
    <source>
        <dbReference type="ARBA" id="ARBA00022741"/>
    </source>
</evidence>
<dbReference type="SMART" id="SM00220">
    <property type="entry name" value="S_TKc"/>
    <property type="match status" value="1"/>
</dbReference>
<keyword evidence="2 3" id="KW-0067">ATP-binding</keyword>
<dbReference type="PROSITE" id="PS00107">
    <property type="entry name" value="PROTEIN_KINASE_ATP"/>
    <property type="match status" value="1"/>
</dbReference>
<dbReference type="PANTHER" id="PTHR44167:SF24">
    <property type="entry name" value="SERINE_THREONINE-PROTEIN KINASE CHK2"/>
    <property type="match status" value="1"/>
</dbReference>
<dbReference type="InterPro" id="IPR000719">
    <property type="entry name" value="Prot_kinase_dom"/>
</dbReference>
<dbReference type="Gene3D" id="3.30.200.20">
    <property type="entry name" value="Phosphorylase Kinase, domain 1"/>
    <property type="match status" value="1"/>
</dbReference>
<dbReference type="PANTHER" id="PTHR44167">
    <property type="entry name" value="OVARIAN-SPECIFIC SERINE/THREONINE-PROTEIN KINASE LOK-RELATED"/>
    <property type="match status" value="1"/>
</dbReference>
<feature type="domain" description="Protein kinase" evidence="4">
    <location>
        <begin position="2"/>
        <end position="257"/>
    </location>
</feature>
<dbReference type="Proteomes" id="UP001224087">
    <property type="component" value="Segment"/>
</dbReference>
<dbReference type="EMBL" id="MN873693">
    <property type="protein sequence ID" value="QIN54481.1"/>
    <property type="molecule type" value="Genomic_DNA"/>
</dbReference>
<keyword evidence="5" id="KW-0418">Kinase</keyword>
<keyword evidence="5" id="KW-0808">Transferase</keyword>
<protein>
    <submittedName>
        <fullName evidence="5">Serine/Threonine protein kinase</fullName>
    </submittedName>
</protein>
<evidence type="ECO:0000256" key="2">
    <source>
        <dbReference type="ARBA" id="ARBA00022840"/>
    </source>
</evidence>
<evidence type="ECO:0000256" key="3">
    <source>
        <dbReference type="PROSITE-ProRule" id="PRU10141"/>
    </source>
</evidence>
<accession>A0A6G8MY53</accession>
<dbReference type="PROSITE" id="PS00108">
    <property type="entry name" value="PROTEIN_KINASE_ST"/>
    <property type="match status" value="1"/>
</dbReference>
<keyword evidence="1 3" id="KW-0547">Nucleotide-binding</keyword>